<evidence type="ECO:0000313" key="4">
    <source>
        <dbReference type="Proteomes" id="UP001319121"/>
    </source>
</evidence>
<evidence type="ECO:0000256" key="1">
    <source>
        <dbReference type="SAM" id="SignalP"/>
    </source>
</evidence>
<dbReference type="KEGG" id="fku:FGKAn22_03440"/>
<dbReference type="AlphaFoldDB" id="A0AAN1SY21"/>
<evidence type="ECO:0000259" key="2">
    <source>
        <dbReference type="Pfam" id="PF20419"/>
    </source>
</evidence>
<dbReference type="RefSeq" id="WP_212786269.1">
    <property type="nucleotide sequence ID" value="NZ_AP019536.1"/>
</dbReference>
<dbReference type="Pfam" id="PF20419">
    <property type="entry name" value="DUF6701"/>
    <property type="match status" value="1"/>
</dbReference>
<feature type="chain" id="PRO_5042887030" description="DUF6701 domain-containing protein" evidence="1">
    <location>
        <begin position="26"/>
        <end position="767"/>
    </location>
</feature>
<keyword evidence="4" id="KW-1185">Reference proteome</keyword>
<dbReference type="Proteomes" id="UP001319121">
    <property type="component" value="Chromosome"/>
</dbReference>
<dbReference type="EMBL" id="AP019536">
    <property type="protein sequence ID" value="BBI98651.1"/>
    <property type="molecule type" value="Genomic_DNA"/>
</dbReference>
<feature type="domain" description="DUF6701" evidence="2">
    <location>
        <begin position="301"/>
        <end position="763"/>
    </location>
</feature>
<sequence>MKRANHWLGVLSLIAMSAFAQGALAATCTSIATTQTDWNKGAAWDNGGGCGTGQPPTGATVIIDTGTSILADASTNVVGNVTINSGGILSGQAGNTISLSGNLTNIPGGTFTAGGGIVSLFNLLTPQTISGTFTFADLMLNNLLGGVTFSGNVTVTGAFTPGLTPITVEAGSTLTVGGTTYTGPCASAIFIAATYCGGGTKPPAPLAFDAFEQGSTVGGHIWTHIAGQQFQLDVVKIRAATGGVDTGYTSRITVGLVDASAAGFTCATAVPVTATVSPGANTRMTSGKTTYTFTVPAAYKNLQVQVTDRNGVVTCPNDHFAVRPSLFTVSSSNANADATGASATATPVVKAGANFALTATAVTATSTTDTGYAGTPTLDNAQLAAHAGAVRNGTLAGTFGAAVAGVASGTAFTYDDVGYFMLNANGVVDATFTAVDSAVGDCVINDAIPANDFSNTPNAAGKVGCKFGNTAATSYFGRFIPDHFDTAVVATATTPMPCPTGLTCPVSYDGFVYSGQPFSVQVSARNTTACAGGSPDACTTQNYQGTFAQTVTLSAAASKGGAVIATGGAGQPTIVPANIAGFGSGVATTSGAASSAFTFAVVATPPTDVYVRANDTDGASSLRGASSVEGGVKVASGQIKISNAYGSELLPLTMTATVQYCSAVAGGNCTWTKSTTDSATSFNTAADIVAQIIDGPLAGGDLKVSGGGAVTVGGGSRTFTFGAPNKTGSANISLGAPAYLSPNAAGRATFGVYKGNEAVIYRGRRGR</sequence>
<proteinExistence type="predicted"/>
<name>A0AAN1SY21_9PROT</name>
<reference evidence="3 4" key="1">
    <citation type="submission" date="2019-03" db="EMBL/GenBank/DDBJ databases">
        <title>Complete genome sequence of Ferrigenium kumadai strain An22, a microaerophilic iron-oxidizing bacterium isolated from a paddy field soil.</title>
        <authorList>
            <person name="Watanabe T."/>
            <person name="Asakawa S."/>
        </authorList>
    </citation>
    <scope>NUCLEOTIDE SEQUENCE [LARGE SCALE GENOMIC DNA]</scope>
    <source>
        <strain evidence="3 4">An22</strain>
    </source>
</reference>
<organism evidence="3 4">
    <name type="scientific">Ferrigenium kumadai</name>
    <dbReference type="NCBI Taxonomy" id="1682490"/>
    <lineage>
        <taxon>Bacteria</taxon>
        <taxon>Pseudomonadati</taxon>
        <taxon>Pseudomonadota</taxon>
        <taxon>Betaproteobacteria</taxon>
        <taxon>Nitrosomonadales</taxon>
        <taxon>Gallionellaceae</taxon>
        <taxon>Ferrigenium</taxon>
    </lineage>
</organism>
<keyword evidence="1" id="KW-0732">Signal</keyword>
<feature type="signal peptide" evidence="1">
    <location>
        <begin position="1"/>
        <end position="25"/>
    </location>
</feature>
<accession>A0AAN1SY21</accession>
<protein>
    <recommendedName>
        <fullName evidence="2">DUF6701 domain-containing protein</fullName>
    </recommendedName>
</protein>
<evidence type="ECO:0000313" key="3">
    <source>
        <dbReference type="EMBL" id="BBI98651.1"/>
    </source>
</evidence>
<dbReference type="InterPro" id="IPR046524">
    <property type="entry name" value="DUF6701"/>
</dbReference>
<gene>
    <name evidence="3" type="ORF">FGKAn22_03440</name>
</gene>